<accession>A0A816A388</accession>
<proteinExistence type="predicted"/>
<evidence type="ECO:0000313" key="1">
    <source>
        <dbReference type="EMBL" id="CAF1589881.1"/>
    </source>
</evidence>
<dbReference type="Proteomes" id="UP000663834">
    <property type="component" value="Unassembled WGS sequence"/>
</dbReference>
<gene>
    <name evidence="2" type="ORF">GIL414_LOCUS71079</name>
    <name evidence="1" type="ORF">KQP761_LOCUS21064</name>
</gene>
<dbReference type="AlphaFoldDB" id="A0A816A388"/>
<dbReference type="EMBL" id="CAJOBJ010333558">
    <property type="protein sequence ID" value="CAF5185967.1"/>
    <property type="molecule type" value="Genomic_DNA"/>
</dbReference>
<evidence type="ECO:0000313" key="3">
    <source>
        <dbReference type="Proteomes" id="UP000663834"/>
    </source>
</evidence>
<protein>
    <submittedName>
        <fullName evidence="1">Uncharacterized protein</fullName>
    </submittedName>
</protein>
<reference evidence="1" key="1">
    <citation type="submission" date="2021-02" db="EMBL/GenBank/DDBJ databases">
        <authorList>
            <person name="Nowell W R."/>
        </authorList>
    </citation>
    <scope>NUCLEOTIDE SEQUENCE</scope>
</reference>
<sequence length="83" mass="9243">AAGITIVHECELQNVESDEMNSNSLNDIHVANDEFIYAIESVKVNAQVTSDNTDFGTYVFRDLPICFITMKLRRSYGVTAIAL</sequence>
<dbReference type="Proteomes" id="UP000681720">
    <property type="component" value="Unassembled WGS sequence"/>
</dbReference>
<name>A0A816A388_9BILA</name>
<dbReference type="EMBL" id="CAJNOW010010880">
    <property type="protein sequence ID" value="CAF1589881.1"/>
    <property type="molecule type" value="Genomic_DNA"/>
</dbReference>
<organism evidence="1 3">
    <name type="scientific">Rotaria magnacalcarata</name>
    <dbReference type="NCBI Taxonomy" id="392030"/>
    <lineage>
        <taxon>Eukaryota</taxon>
        <taxon>Metazoa</taxon>
        <taxon>Spiralia</taxon>
        <taxon>Gnathifera</taxon>
        <taxon>Rotifera</taxon>
        <taxon>Eurotatoria</taxon>
        <taxon>Bdelloidea</taxon>
        <taxon>Philodinida</taxon>
        <taxon>Philodinidae</taxon>
        <taxon>Rotaria</taxon>
    </lineage>
</organism>
<feature type="non-terminal residue" evidence="1">
    <location>
        <position position="1"/>
    </location>
</feature>
<evidence type="ECO:0000313" key="2">
    <source>
        <dbReference type="EMBL" id="CAF5185967.1"/>
    </source>
</evidence>
<comment type="caution">
    <text evidence="1">The sequence shown here is derived from an EMBL/GenBank/DDBJ whole genome shotgun (WGS) entry which is preliminary data.</text>
</comment>